<evidence type="ECO:0000259" key="3">
    <source>
        <dbReference type="Pfam" id="PF13505"/>
    </source>
</evidence>
<evidence type="ECO:0000256" key="2">
    <source>
        <dbReference type="SAM" id="SignalP"/>
    </source>
</evidence>
<dbReference type="Proteomes" id="UP000501467">
    <property type="component" value="Chromosome"/>
</dbReference>
<dbReference type="InterPro" id="IPR011250">
    <property type="entry name" value="OMP/PagP_B-barrel"/>
</dbReference>
<dbReference type="SUPFAM" id="SSF56925">
    <property type="entry name" value="OMPA-like"/>
    <property type="match status" value="1"/>
</dbReference>
<name>A0AAP9NF85_BACFG</name>
<feature type="chain" id="PRO_5042889581" evidence="2">
    <location>
        <begin position="22"/>
        <end position="184"/>
    </location>
</feature>
<accession>A0AAP9NF85</accession>
<reference evidence="4 5" key="1">
    <citation type="submission" date="2020-05" db="EMBL/GenBank/DDBJ databases">
        <title>FDA dAtabase for Regulatory Grade micrObial Sequences (FDA-ARGOS): Supporting development and validation of Infectious Disease Dx tests.</title>
        <authorList>
            <person name="Bojja K."/>
            <person name="Kessler A."/>
            <person name="Tallon L."/>
            <person name="Sadzewicz L."/>
            <person name="Zhao X."/>
            <person name="Vavikolanu K."/>
            <person name="Mehta A."/>
            <person name="Aluvathingal J."/>
            <person name="Nadendla S."/>
            <person name="Myers T."/>
            <person name="Yan Y."/>
            <person name="Sichtig H."/>
        </authorList>
    </citation>
    <scope>NUCLEOTIDE SEQUENCE [LARGE SCALE GENOMIC DNA]</scope>
    <source>
        <strain evidence="4 5">FDAARGOS_763</strain>
    </source>
</reference>
<feature type="domain" description="Outer membrane protein beta-barrel" evidence="3">
    <location>
        <begin position="9"/>
        <end position="159"/>
    </location>
</feature>
<dbReference type="Pfam" id="PF13505">
    <property type="entry name" value="OMP_b-brl"/>
    <property type="match status" value="1"/>
</dbReference>
<evidence type="ECO:0000313" key="4">
    <source>
        <dbReference type="EMBL" id="QKH85842.1"/>
    </source>
</evidence>
<evidence type="ECO:0000256" key="1">
    <source>
        <dbReference type="ARBA" id="ARBA00022729"/>
    </source>
</evidence>
<sequence>MKIKLITTFLCALLTVPSLHAQIKDKGFFVEMNAAYGQQYIDIDGGVNEREGYAILMPAIGYQFNSRWAAGFRMKFDTRNSNFTTYSPYVQYNFLRWKKVKVFAEGQLALSYPKDDEWNDNYTEAGISFGASYVLCNHISFMLRYLYIGYSTDPYRNEGAYLGNGRLVLDANTRRLQLGIQITF</sequence>
<organism evidence="4 5">
    <name type="scientific">Bacteroides fragilis</name>
    <dbReference type="NCBI Taxonomy" id="817"/>
    <lineage>
        <taxon>Bacteria</taxon>
        <taxon>Pseudomonadati</taxon>
        <taxon>Bacteroidota</taxon>
        <taxon>Bacteroidia</taxon>
        <taxon>Bacteroidales</taxon>
        <taxon>Bacteroidaceae</taxon>
        <taxon>Bacteroides</taxon>
    </lineage>
</organism>
<proteinExistence type="predicted"/>
<evidence type="ECO:0000313" key="5">
    <source>
        <dbReference type="Proteomes" id="UP000501467"/>
    </source>
</evidence>
<dbReference type="InterPro" id="IPR027385">
    <property type="entry name" value="Beta-barrel_OMP"/>
</dbReference>
<feature type="signal peptide" evidence="2">
    <location>
        <begin position="1"/>
        <end position="21"/>
    </location>
</feature>
<gene>
    <name evidence="4" type="ORF">FOC69_16310</name>
</gene>
<dbReference type="AlphaFoldDB" id="A0AAP9NF85"/>
<dbReference type="EMBL" id="CP054003">
    <property type="protein sequence ID" value="QKH85842.1"/>
    <property type="molecule type" value="Genomic_DNA"/>
</dbReference>
<keyword evidence="1 2" id="KW-0732">Signal</keyword>
<dbReference type="RefSeq" id="WP_005782989.1">
    <property type="nucleotide sequence ID" value="NZ_CP018937.1"/>
</dbReference>
<protein>
    <submittedName>
        <fullName evidence="4">Outer membrane beta-barrel protein</fullName>
    </submittedName>
</protein>